<dbReference type="EMBL" id="CP139965">
    <property type="protein sequence ID" value="WQD79251.1"/>
    <property type="molecule type" value="Genomic_DNA"/>
</dbReference>
<protein>
    <submittedName>
        <fullName evidence="2">DUF1427 family protein</fullName>
    </submittedName>
</protein>
<evidence type="ECO:0000256" key="1">
    <source>
        <dbReference type="SAM" id="MobiDB-lite"/>
    </source>
</evidence>
<reference evidence="2 3" key="1">
    <citation type="submission" date="2023-12" db="EMBL/GenBank/DDBJ databases">
        <title>Genome sequencing and assembly of bacterial species from a model synthetic community.</title>
        <authorList>
            <person name="Hogle S.L."/>
        </authorList>
    </citation>
    <scope>NUCLEOTIDE SEQUENCE [LARGE SCALE GENOMIC DNA]</scope>
    <source>
        <strain evidence="2 3">HAMBI 2494</strain>
    </source>
</reference>
<name>A0ABZ0WPR7_9BURK</name>
<accession>A0ABZ0WPR7</accession>
<organism evidence="2 3">
    <name type="scientific">Paraburkholderia kururiensis</name>
    <dbReference type="NCBI Taxonomy" id="984307"/>
    <lineage>
        <taxon>Bacteria</taxon>
        <taxon>Pseudomonadati</taxon>
        <taxon>Pseudomonadota</taxon>
        <taxon>Betaproteobacteria</taxon>
        <taxon>Burkholderiales</taxon>
        <taxon>Burkholderiaceae</taxon>
        <taxon>Paraburkholderia</taxon>
    </lineage>
</organism>
<evidence type="ECO:0000313" key="2">
    <source>
        <dbReference type="EMBL" id="WQD79251.1"/>
    </source>
</evidence>
<keyword evidence="3" id="KW-1185">Reference proteome</keyword>
<dbReference type="Proteomes" id="UP001325479">
    <property type="component" value="Chromosome"/>
</dbReference>
<dbReference type="Pfam" id="PF07235">
    <property type="entry name" value="DUF1427"/>
    <property type="match status" value="1"/>
</dbReference>
<feature type="region of interest" description="Disordered" evidence="1">
    <location>
        <begin position="60"/>
        <end position="91"/>
    </location>
</feature>
<dbReference type="InterPro" id="IPR009872">
    <property type="entry name" value="DUF1427"/>
</dbReference>
<gene>
    <name evidence="2" type="ORF">U0042_05985</name>
</gene>
<sequence length="91" mass="9113">MQYVYSLLSGLLFGIGYGLLGLKSPAPPLIALAGLLGMLGGDQLVTQLKAHLAARNAPAAVSAPASTSSTPTPTPIVAAQRDAGADDQPKS</sequence>
<feature type="compositionally biased region" description="Low complexity" evidence="1">
    <location>
        <begin position="60"/>
        <end position="79"/>
    </location>
</feature>
<dbReference type="NCBIfam" id="TIGR03510">
    <property type="entry name" value="XapX"/>
    <property type="match status" value="1"/>
</dbReference>
<proteinExistence type="predicted"/>
<dbReference type="InterPro" id="IPR020017">
    <property type="entry name" value="XapX_domain"/>
</dbReference>
<dbReference type="RefSeq" id="WP_114811648.1">
    <property type="nucleotide sequence ID" value="NZ_CP139965.1"/>
</dbReference>
<evidence type="ECO:0000313" key="3">
    <source>
        <dbReference type="Proteomes" id="UP001325479"/>
    </source>
</evidence>